<evidence type="ECO:0000256" key="7">
    <source>
        <dbReference type="RuleBase" id="RU361277"/>
    </source>
</evidence>
<evidence type="ECO:0000256" key="1">
    <source>
        <dbReference type="ARBA" id="ARBA00001947"/>
    </source>
</evidence>
<dbReference type="Proteomes" id="UP000580474">
    <property type="component" value="Unassembled WGS sequence"/>
</dbReference>
<dbReference type="EMBL" id="JACHIV010000001">
    <property type="protein sequence ID" value="MBB5070595.1"/>
    <property type="molecule type" value="Genomic_DNA"/>
</dbReference>
<sequence>MSTTISAAVLRGEPGPEPDFARLSVEQVRLDEPGDGEVLVDVHFASLCHSDLSVLTGDRPRPLPMVLGHEAAGVVARTGRSVTEVCPGDPVVFTYVASCGRCGFCRDGRPVLCSRAHAGNTAGELAAGGRRLRDADGEPVHHHLGVSAFAERAVVDAASVIPVPAGTDLRTASLLGCAVSTGVGAVVNAARVGLGESAAVFGCGGVGLAAVLGLRAVGAAPIIAVDRHDAHLERALELGADLALHADESTAERIREATGGGAHHAFEAAGAVAAVESAYRGLRRGGRLTMVGLANPAARWPVPPAELVAHDVTVSGSYLGSGVPRRDVPRYAALHGAGRLPVDRLAASTSIPLSEVAEGMARLHAGFPGRIVIDIAARGARSA</sequence>
<dbReference type="Gene3D" id="3.40.50.720">
    <property type="entry name" value="NAD(P)-binding Rossmann-like Domain"/>
    <property type="match status" value="1"/>
</dbReference>
<dbReference type="InterPro" id="IPR013154">
    <property type="entry name" value="ADH-like_N"/>
</dbReference>
<dbReference type="GO" id="GO:0051903">
    <property type="term" value="F:S-(hydroxymethyl)glutathione dehydrogenase [NAD(P)+] activity"/>
    <property type="evidence" value="ECO:0007669"/>
    <property type="project" value="TreeGrafter"/>
</dbReference>
<evidence type="ECO:0000256" key="6">
    <source>
        <dbReference type="ARBA" id="ARBA00023027"/>
    </source>
</evidence>
<reference evidence="9 10" key="1">
    <citation type="submission" date="2020-08" db="EMBL/GenBank/DDBJ databases">
        <title>Sequencing the genomes of 1000 actinobacteria strains.</title>
        <authorList>
            <person name="Klenk H.-P."/>
        </authorList>
    </citation>
    <scope>NUCLEOTIDE SEQUENCE [LARGE SCALE GENOMIC DNA]</scope>
    <source>
        <strain evidence="9 10">DSM 45582</strain>
    </source>
</reference>
<dbReference type="InterPro" id="IPR002328">
    <property type="entry name" value="ADH_Zn_CS"/>
</dbReference>
<dbReference type="InterPro" id="IPR011032">
    <property type="entry name" value="GroES-like_sf"/>
</dbReference>
<dbReference type="GO" id="GO:0046294">
    <property type="term" value="P:formaldehyde catabolic process"/>
    <property type="evidence" value="ECO:0007669"/>
    <property type="project" value="TreeGrafter"/>
</dbReference>
<dbReference type="InterPro" id="IPR036291">
    <property type="entry name" value="NAD(P)-bd_dom_sf"/>
</dbReference>
<dbReference type="SMART" id="SM00829">
    <property type="entry name" value="PKS_ER"/>
    <property type="match status" value="1"/>
</dbReference>
<comment type="caution">
    <text evidence="9">The sequence shown here is derived from an EMBL/GenBank/DDBJ whole genome shotgun (WGS) entry which is preliminary data.</text>
</comment>
<dbReference type="Pfam" id="PF00107">
    <property type="entry name" value="ADH_zinc_N"/>
    <property type="match status" value="1"/>
</dbReference>
<dbReference type="RefSeq" id="WP_184480303.1">
    <property type="nucleotide sequence ID" value="NZ_JACHIV010000001.1"/>
</dbReference>
<dbReference type="GO" id="GO:0005829">
    <property type="term" value="C:cytosol"/>
    <property type="evidence" value="ECO:0007669"/>
    <property type="project" value="TreeGrafter"/>
</dbReference>
<dbReference type="InterPro" id="IPR013149">
    <property type="entry name" value="ADH-like_C"/>
</dbReference>
<dbReference type="GO" id="GO:0004022">
    <property type="term" value="F:alcohol dehydrogenase (NAD+) activity"/>
    <property type="evidence" value="ECO:0007669"/>
    <property type="project" value="UniProtKB-EC"/>
</dbReference>
<dbReference type="EC" id="1.1.1.1" evidence="9"/>
<feature type="domain" description="Enoyl reductase (ER)" evidence="8">
    <location>
        <begin position="18"/>
        <end position="373"/>
    </location>
</feature>
<keyword evidence="4 7" id="KW-0862">Zinc</keyword>
<keyword evidence="5 9" id="KW-0560">Oxidoreductase</keyword>
<evidence type="ECO:0000256" key="4">
    <source>
        <dbReference type="ARBA" id="ARBA00022833"/>
    </source>
</evidence>
<dbReference type="SUPFAM" id="SSF51735">
    <property type="entry name" value="NAD(P)-binding Rossmann-fold domains"/>
    <property type="match status" value="1"/>
</dbReference>
<comment type="similarity">
    <text evidence="2 7">Belongs to the zinc-containing alcohol dehydrogenase family.</text>
</comment>
<evidence type="ECO:0000313" key="9">
    <source>
        <dbReference type="EMBL" id="MBB5070595.1"/>
    </source>
</evidence>
<dbReference type="PANTHER" id="PTHR43880">
    <property type="entry name" value="ALCOHOL DEHYDROGENASE"/>
    <property type="match status" value="1"/>
</dbReference>
<organism evidence="9 10">
    <name type="scientific">Saccharopolyspora gloriosae</name>
    <dbReference type="NCBI Taxonomy" id="455344"/>
    <lineage>
        <taxon>Bacteria</taxon>
        <taxon>Bacillati</taxon>
        <taxon>Actinomycetota</taxon>
        <taxon>Actinomycetes</taxon>
        <taxon>Pseudonocardiales</taxon>
        <taxon>Pseudonocardiaceae</taxon>
        <taxon>Saccharopolyspora</taxon>
    </lineage>
</organism>
<keyword evidence="6" id="KW-0520">NAD</keyword>
<accession>A0A840NKP0</accession>
<dbReference type="GO" id="GO:0008270">
    <property type="term" value="F:zinc ion binding"/>
    <property type="evidence" value="ECO:0007669"/>
    <property type="project" value="InterPro"/>
</dbReference>
<dbReference type="SUPFAM" id="SSF50129">
    <property type="entry name" value="GroES-like"/>
    <property type="match status" value="1"/>
</dbReference>
<evidence type="ECO:0000256" key="5">
    <source>
        <dbReference type="ARBA" id="ARBA00023002"/>
    </source>
</evidence>
<dbReference type="InterPro" id="IPR020843">
    <property type="entry name" value="ER"/>
</dbReference>
<dbReference type="PANTHER" id="PTHR43880:SF12">
    <property type="entry name" value="ALCOHOL DEHYDROGENASE CLASS-3"/>
    <property type="match status" value="1"/>
</dbReference>
<dbReference type="PROSITE" id="PS00059">
    <property type="entry name" value="ADH_ZINC"/>
    <property type="match status" value="1"/>
</dbReference>
<evidence type="ECO:0000256" key="2">
    <source>
        <dbReference type="ARBA" id="ARBA00008072"/>
    </source>
</evidence>
<comment type="cofactor">
    <cofactor evidence="1 7">
        <name>Zn(2+)</name>
        <dbReference type="ChEBI" id="CHEBI:29105"/>
    </cofactor>
</comment>
<protein>
    <submittedName>
        <fullName evidence="9">Alcohol dehydrogenase</fullName>
        <ecNumber evidence="9">1.1.1.1</ecNumber>
    </submittedName>
</protein>
<name>A0A840NKP0_9PSEU</name>
<dbReference type="AlphaFoldDB" id="A0A840NKP0"/>
<evidence type="ECO:0000259" key="8">
    <source>
        <dbReference type="SMART" id="SM00829"/>
    </source>
</evidence>
<dbReference type="Gene3D" id="3.90.180.10">
    <property type="entry name" value="Medium-chain alcohol dehydrogenases, catalytic domain"/>
    <property type="match status" value="1"/>
</dbReference>
<dbReference type="FunFam" id="3.40.50.720:FF:000003">
    <property type="entry name" value="S-(hydroxymethyl)glutathione dehydrogenase"/>
    <property type="match status" value="1"/>
</dbReference>
<proteinExistence type="inferred from homology"/>
<keyword evidence="10" id="KW-1185">Reference proteome</keyword>
<keyword evidence="3 7" id="KW-0479">Metal-binding</keyword>
<evidence type="ECO:0000313" key="10">
    <source>
        <dbReference type="Proteomes" id="UP000580474"/>
    </source>
</evidence>
<gene>
    <name evidence="9" type="ORF">BJ969_003683</name>
</gene>
<evidence type="ECO:0000256" key="3">
    <source>
        <dbReference type="ARBA" id="ARBA00022723"/>
    </source>
</evidence>
<dbReference type="Pfam" id="PF08240">
    <property type="entry name" value="ADH_N"/>
    <property type="match status" value="1"/>
</dbReference>